<accession>A0A9W8SFN1</accession>
<dbReference type="OrthoDB" id="6513042at2759"/>
<organism evidence="1 2">
    <name type="scientific">Fusarium torreyae</name>
    <dbReference type="NCBI Taxonomy" id="1237075"/>
    <lineage>
        <taxon>Eukaryota</taxon>
        <taxon>Fungi</taxon>
        <taxon>Dikarya</taxon>
        <taxon>Ascomycota</taxon>
        <taxon>Pezizomycotina</taxon>
        <taxon>Sordariomycetes</taxon>
        <taxon>Hypocreomycetidae</taxon>
        <taxon>Hypocreales</taxon>
        <taxon>Nectriaceae</taxon>
        <taxon>Fusarium</taxon>
    </lineage>
</organism>
<proteinExistence type="predicted"/>
<evidence type="ECO:0000313" key="2">
    <source>
        <dbReference type="Proteomes" id="UP001152049"/>
    </source>
</evidence>
<dbReference type="EMBL" id="JAOQAZ010000001">
    <property type="protein sequence ID" value="KAJ4271377.1"/>
    <property type="molecule type" value="Genomic_DNA"/>
</dbReference>
<evidence type="ECO:0000313" key="1">
    <source>
        <dbReference type="EMBL" id="KAJ4271377.1"/>
    </source>
</evidence>
<name>A0A9W8SFN1_9HYPO</name>
<comment type="caution">
    <text evidence="1">The sequence shown here is derived from an EMBL/GenBank/DDBJ whole genome shotgun (WGS) entry which is preliminary data.</text>
</comment>
<protein>
    <submittedName>
        <fullName evidence="1">Uncharacterized protein</fullName>
    </submittedName>
</protein>
<dbReference type="Proteomes" id="UP001152049">
    <property type="component" value="Unassembled WGS sequence"/>
</dbReference>
<reference evidence="1" key="1">
    <citation type="submission" date="2022-09" db="EMBL/GenBank/DDBJ databases">
        <title>Fusarium specimens isolated from Avocado Roots.</title>
        <authorList>
            <person name="Stajich J."/>
            <person name="Roper C."/>
            <person name="Heimlech-Rivalta G."/>
        </authorList>
    </citation>
    <scope>NUCLEOTIDE SEQUENCE</scope>
    <source>
        <strain evidence="1">CF00136</strain>
    </source>
</reference>
<keyword evidence="2" id="KW-1185">Reference proteome</keyword>
<gene>
    <name evidence="1" type="ORF">NW762_000079</name>
</gene>
<dbReference type="AlphaFoldDB" id="A0A9W8SFN1"/>
<sequence length="169" mass="18333">MKNFAYGPKASLEQQPKAQLLEGWVEMFHKLKSFPGKSLPVSSTSLGREGLVVVLVLGVNETTGPRFVANRNRIWVISTAPTMLISSFLRGIAEYHYAVNDEEPKFCIARGQFDLICTTLHAAGEAGYKHFHTGAKAVILDEAGATNKADAVTVIGNTLRLVAMAGDEK</sequence>